<protein>
    <submittedName>
        <fullName evidence="2">Uncharacterized protein</fullName>
    </submittedName>
</protein>
<sequence>MNIRSTLFTKILAWFFLNLLLIGGVIWVVYEFQIGPASPFVGPSEQRVHQVAQVISGGLTNSLREDWPNELKKYSEIYNVNFHLVGIDGQSLVDDSLKMPDEIRNKIANLPRPRSRPSREKRPSLVEQLKLDEEQLEKYSAARLVREQAFRSMWTNSVLRELSREERITKSRELFGEIMQEYRMKMDELLNEEQRKKYEEI</sequence>
<evidence type="ECO:0000256" key="1">
    <source>
        <dbReference type="SAM" id="Phobius"/>
    </source>
</evidence>
<accession>A0A382WAM0</accession>
<feature type="non-terminal residue" evidence="2">
    <location>
        <position position="201"/>
    </location>
</feature>
<organism evidence="2">
    <name type="scientific">marine metagenome</name>
    <dbReference type="NCBI Taxonomy" id="408172"/>
    <lineage>
        <taxon>unclassified sequences</taxon>
        <taxon>metagenomes</taxon>
        <taxon>ecological metagenomes</taxon>
    </lineage>
</organism>
<keyword evidence="1" id="KW-1133">Transmembrane helix</keyword>
<name>A0A382WAM0_9ZZZZ</name>
<dbReference type="AlphaFoldDB" id="A0A382WAM0"/>
<reference evidence="2" key="1">
    <citation type="submission" date="2018-05" db="EMBL/GenBank/DDBJ databases">
        <authorList>
            <person name="Lanie J.A."/>
            <person name="Ng W.-L."/>
            <person name="Kazmierczak K.M."/>
            <person name="Andrzejewski T.M."/>
            <person name="Davidsen T.M."/>
            <person name="Wayne K.J."/>
            <person name="Tettelin H."/>
            <person name="Glass J.I."/>
            <person name="Rusch D."/>
            <person name="Podicherti R."/>
            <person name="Tsui H.-C.T."/>
            <person name="Winkler M.E."/>
        </authorList>
    </citation>
    <scope>NUCLEOTIDE SEQUENCE</scope>
</reference>
<feature type="transmembrane region" description="Helical" evidence="1">
    <location>
        <begin position="12"/>
        <end position="30"/>
    </location>
</feature>
<gene>
    <name evidence="2" type="ORF">METZ01_LOCUS408538</name>
</gene>
<evidence type="ECO:0000313" key="2">
    <source>
        <dbReference type="EMBL" id="SVD55684.1"/>
    </source>
</evidence>
<proteinExistence type="predicted"/>
<keyword evidence="1" id="KW-0472">Membrane</keyword>
<dbReference type="EMBL" id="UINC01158248">
    <property type="protein sequence ID" value="SVD55684.1"/>
    <property type="molecule type" value="Genomic_DNA"/>
</dbReference>
<keyword evidence="1" id="KW-0812">Transmembrane</keyword>